<evidence type="ECO:0000313" key="2">
    <source>
        <dbReference type="Proteomes" id="UP000649617"/>
    </source>
</evidence>
<reference evidence="1" key="1">
    <citation type="submission" date="2021-02" db="EMBL/GenBank/DDBJ databases">
        <authorList>
            <person name="Dougan E. K."/>
            <person name="Rhodes N."/>
            <person name="Thang M."/>
            <person name="Chan C."/>
        </authorList>
    </citation>
    <scope>NUCLEOTIDE SEQUENCE</scope>
</reference>
<comment type="caution">
    <text evidence="1">The sequence shown here is derived from an EMBL/GenBank/DDBJ whole genome shotgun (WGS) entry which is preliminary data.</text>
</comment>
<dbReference type="OrthoDB" id="10267986at2759"/>
<accession>A0A812QG45</accession>
<gene>
    <name evidence="1" type="ORF">SPIL2461_LOCUS9486</name>
</gene>
<organism evidence="1 2">
    <name type="scientific">Symbiodinium pilosum</name>
    <name type="common">Dinoflagellate</name>
    <dbReference type="NCBI Taxonomy" id="2952"/>
    <lineage>
        <taxon>Eukaryota</taxon>
        <taxon>Sar</taxon>
        <taxon>Alveolata</taxon>
        <taxon>Dinophyceae</taxon>
        <taxon>Suessiales</taxon>
        <taxon>Symbiodiniaceae</taxon>
        <taxon>Symbiodinium</taxon>
    </lineage>
</organism>
<sequence>MLEAAGITGACADIDCCELLAWLFSPEKSINLYPVKNQSPMRKAAFLSEQWEPFLAVVRGHLHSTIARAKAGFSLHEVMPSHDVLNALTERCQELTEAWHGRANIGMVYEFFTEMAEHDGHSPYMFRDIPQQRSEDGYVRLLDGQVRQTLYRSHSKAVTTEATTKPIPLVGRIQQTAGESPIDNLQLPNLMPRKTALLLTCGHRIQQFLVGVLRWKQRRILQLLFPDTDAEAMADINAVKTKAWDLQLSEEEPSLALTMLTRHGCLVESYGQVPSDTRYAAEKFIADSLSKLETERDEELDSFMQHVTKHPGRPFNEDHVEHKTMLLRSMKSRSVRLVFRSVVEKFCQHRYITIAWTRRAPLLYLPDGAEDFTVLRKPGAEELTRFRKNVFAYGESHALGQSGGGWSDSQRWSPGSLMYELGPLLCVDDDAKLPNHYVTDIEKIIRDCMVLCPDGGMADALPGETLHDSGQNPVVASSIGKTQHTQASKASAEEFPLMAEKNRPRWCPHMQAFLDIIQVGESEDAFFVSGRSRQPDTQRFLEFFVELREDGDFIFVMAPVACMQKVRVPKGQGCMGLDFDFENPDLGERVTQKNLPIATVDASQGKGNFLINTKEHWRMAMEGRPVLVRLPL</sequence>
<keyword evidence="2" id="KW-1185">Reference proteome</keyword>
<evidence type="ECO:0000313" key="1">
    <source>
        <dbReference type="EMBL" id="CAE7387234.1"/>
    </source>
</evidence>
<dbReference type="AlphaFoldDB" id="A0A812QG45"/>
<dbReference type="Proteomes" id="UP000649617">
    <property type="component" value="Unassembled WGS sequence"/>
</dbReference>
<proteinExistence type="predicted"/>
<name>A0A812QG45_SYMPI</name>
<dbReference type="EMBL" id="CAJNIZ010016557">
    <property type="protein sequence ID" value="CAE7387234.1"/>
    <property type="molecule type" value="Genomic_DNA"/>
</dbReference>
<protein>
    <submittedName>
        <fullName evidence="1">Uncharacterized protein</fullName>
    </submittedName>
</protein>